<keyword evidence="6" id="KW-0472">Membrane</keyword>
<dbReference type="Gene3D" id="2.20.200.10">
    <property type="entry name" value="Outer membrane efflux proteins (OEP)"/>
    <property type="match status" value="1"/>
</dbReference>
<feature type="non-terminal residue" evidence="10">
    <location>
        <position position="244"/>
    </location>
</feature>
<dbReference type="GO" id="GO:0016020">
    <property type="term" value="C:membrane"/>
    <property type="evidence" value="ECO:0007669"/>
    <property type="project" value="UniProtKB-SubCell"/>
</dbReference>
<dbReference type="GO" id="GO:0015562">
    <property type="term" value="F:efflux transmembrane transporter activity"/>
    <property type="evidence" value="ECO:0007669"/>
    <property type="project" value="InterPro"/>
</dbReference>
<name>A0A6C2CJE3_9RHOO</name>
<dbReference type="Gene3D" id="1.20.1600.10">
    <property type="entry name" value="Outer membrane efflux proteins (OEP)"/>
    <property type="match status" value="1"/>
</dbReference>
<dbReference type="PROSITE" id="PS51257">
    <property type="entry name" value="PROKAR_LIPOPROTEIN"/>
    <property type="match status" value="1"/>
</dbReference>
<dbReference type="PANTHER" id="PTHR30203:SF20">
    <property type="entry name" value="MULTIDRUG RESISTANCE OUTER MEMBRANE PROTEIN MDTP-RELATED"/>
    <property type="match status" value="1"/>
</dbReference>
<gene>
    <name evidence="10" type="ORF">ETQ85_19460</name>
</gene>
<feature type="chain" id="PRO_5025626804" evidence="9">
    <location>
        <begin position="20"/>
        <end position="244"/>
    </location>
</feature>
<evidence type="ECO:0000256" key="5">
    <source>
        <dbReference type="ARBA" id="ARBA00022729"/>
    </source>
</evidence>
<feature type="signal peptide" evidence="9">
    <location>
        <begin position="1"/>
        <end position="19"/>
    </location>
</feature>
<evidence type="ECO:0000256" key="3">
    <source>
        <dbReference type="ARBA" id="ARBA00022452"/>
    </source>
</evidence>
<dbReference type="InterPro" id="IPR010131">
    <property type="entry name" value="MdtP/NodT-like"/>
</dbReference>
<dbReference type="SUPFAM" id="SSF56954">
    <property type="entry name" value="Outer membrane efflux proteins (OEP)"/>
    <property type="match status" value="1"/>
</dbReference>
<comment type="similarity">
    <text evidence="2">Belongs to the outer membrane factor (OMF) (TC 1.B.17) family.</text>
</comment>
<dbReference type="Proteomes" id="UP000389128">
    <property type="component" value="Unassembled WGS sequence"/>
</dbReference>
<dbReference type="Pfam" id="PF02321">
    <property type="entry name" value="OEP"/>
    <property type="match status" value="1"/>
</dbReference>
<evidence type="ECO:0000313" key="11">
    <source>
        <dbReference type="Proteomes" id="UP000389128"/>
    </source>
</evidence>
<reference evidence="10 11" key="1">
    <citation type="submission" date="2019-01" db="EMBL/GenBank/DDBJ databases">
        <title>Zoogloea oleivorans genome sequencing and assembly.</title>
        <authorList>
            <person name="Tancsics A."/>
            <person name="Farkas M."/>
            <person name="Kriszt B."/>
            <person name="Maroti G."/>
            <person name="Horvath B."/>
        </authorList>
    </citation>
    <scope>NUCLEOTIDE SEQUENCE [LARGE SCALE GENOMIC DNA]</scope>
    <source>
        <strain evidence="10 11">Buc</strain>
    </source>
</reference>
<evidence type="ECO:0000256" key="1">
    <source>
        <dbReference type="ARBA" id="ARBA00004370"/>
    </source>
</evidence>
<evidence type="ECO:0000256" key="7">
    <source>
        <dbReference type="ARBA" id="ARBA00023139"/>
    </source>
</evidence>
<dbReference type="InterPro" id="IPR003423">
    <property type="entry name" value="OMP_efflux"/>
</dbReference>
<evidence type="ECO:0000256" key="4">
    <source>
        <dbReference type="ARBA" id="ARBA00022692"/>
    </source>
</evidence>
<sequence length="244" mass="25980">MNRHLIPLLPLIAMLTACASPGSLAPQGKAIDPASLAATQSLSAPSGAWPTDTWWSRYGDPQLDRLVNAALHDSPTLALARARLDRAKAQAGMIAANNGLQVSANAEGTQQRLSENYIYPPGVAGSYTSLNRVALDFSLELDFWGRNRAALDAAVGQARAAEAEAAGTRLLLASAVTRAYLQFDRLHQLHAVADATLVQREKLQELVRLRQKAGLETKAEVQQAIGSIAAARAERSALDAQLAL</sequence>
<keyword evidence="5 9" id="KW-0732">Signal</keyword>
<accession>A0A6C2CJE3</accession>
<keyword evidence="8" id="KW-0449">Lipoprotein</keyword>
<evidence type="ECO:0000313" key="10">
    <source>
        <dbReference type="EMBL" id="TYC54260.1"/>
    </source>
</evidence>
<evidence type="ECO:0000256" key="8">
    <source>
        <dbReference type="ARBA" id="ARBA00023288"/>
    </source>
</evidence>
<keyword evidence="7" id="KW-0564">Palmitate</keyword>
<dbReference type="EMBL" id="SDKK01000022">
    <property type="protein sequence ID" value="TYC54260.1"/>
    <property type="molecule type" value="Genomic_DNA"/>
</dbReference>
<dbReference type="PANTHER" id="PTHR30203">
    <property type="entry name" value="OUTER MEMBRANE CATION EFFLUX PROTEIN"/>
    <property type="match status" value="1"/>
</dbReference>
<keyword evidence="4" id="KW-0812">Transmembrane</keyword>
<protein>
    <submittedName>
        <fullName evidence="10">Fusaric acid resistance protein</fullName>
    </submittedName>
</protein>
<keyword evidence="11" id="KW-1185">Reference proteome</keyword>
<evidence type="ECO:0000256" key="6">
    <source>
        <dbReference type="ARBA" id="ARBA00023136"/>
    </source>
</evidence>
<keyword evidence="3" id="KW-1134">Transmembrane beta strand</keyword>
<dbReference type="RefSeq" id="WP_187394785.1">
    <property type="nucleotide sequence ID" value="NZ_SDKK01000022.1"/>
</dbReference>
<evidence type="ECO:0000256" key="2">
    <source>
        <dbReference type="ARBA" id="ARBA00007613"/>
    </source>
</evidence>
<comment type="caution">
    <text evidence="10">The sequence shown here is derived from an EMBL/GenBank/DDBJ whole genome shotgun (WGS) entry which is preliminary data.</text>
</comment>
<organism evidence="10 11">
    <name type="scientific">Zoogloea oleivorans</name>
    <dbReference type="NCBI Taxonomy" id="1552750"/>
    <lineage>
        <taxon>Bacteria</taxon>
        <taxon>Pseudomonadati</taxon>
        <taxon>Pseudomonadota</taxon>
        <taxon>Betaproteobacteria</taxon>
        <taxon>Rhodocyclales</taxon>
        <taxon>Zoogloeaceae</taxon>
        <taxon>Zoogloea</taxon>
    </lineage>
</organism>
<evidence type="ECO:0000256" key="9">
    <source>
        <dbReference type="SAM" id="SignalP"/>
    </source>
</evidence>
<proteinExistence type="inferred from homology"/>
<dbReference type="AlphaFoldDB" id="A0A6C2CJE3"/>
<comment type="subcellular location">
    <subcellularLocation>
        <location evidence="1">Membrane</location>
    </subcellularLocation>
</comment>